<feature type="domain" description="RNA polymerase sigma-70 region 2" evidence="2">
    <location>
        <begin position="6"/>
        <end position="69"/>
    </location>
</feature>
<dbReference type="SUPFAM" id="SSF88946">
    <property type="entry name" value="Sigma2 domain of RNA polymerase sigma factors"/>
    <property type="match status" value="1"/>
</dbReference>
<reference evidence="4 5" key="1">
    <citation type="submission" date="2019-03" db="EMBL/GenBank/DDBJ databases">
        <title>This is whole genome sequence of Paenibacillus sp MS74 strain.</title>
        <authorList>
            <person name="Trinh H.N."/>
        </authorList>
    </citation>
    <scope>NUCLEOTIDE SEQUENCE [LARGE SCALE GENOMIC DNA]</scope>
    <source>
        <strain evidence="4 5">MS74</strain>
    </source>
</reference>
<dbReference type="OrthoDB" id="3211555at2"/>
<evidence type="ECO:0000259" key="2">
    <source>
        <dbReference type="Pfam" id="PF04542"/>
    </source>
</evidence>
<keyword evidence="5" id="KW-1185">Reference proteome</keyword>
<name>A0A4R5KTQ5_9BACL</name>
<evidence type="ECO:0000259" key="3">
    <source>
        <dbReference type="Pfam" id="PF08281"/>
    </source>
</evidence>
<feature type="domain" description="RNA polymerase sigma factor 70 region 4 type 2" evidence="3">
    <location>
        <begin position="106"/>
        <end position="153"/>
    </location>
</feature>
<dbReference type="GO" id="GO:0003677">
    <property type="term" value="F:DNA binding"/>
    <property type="evidence" value="ECO:0007669"/>
    <property type="project" value="InterPro"/>
</dbReference>
<evidence type="ECO:0000313" key="5">
    <source>
        <dbReference type="Proteomes" id="UP000295636"/>
    </source>
</evidence>
<dbReference type="SUPFAM" id="SSF88659">
    <property type="entry name" value="Sigma3 and sigma4 domains of RNA polymerase sigma factors"/>
    <property type="match status" value="1"/>
</dbReference>
<dbReference type="InterPro" id="IPR013325">
    <property type="entry name" value="RNA_pol_sigma_r2"/>
</dbReference>
<dbReference type="Proteomes" id="UP000295636">
    <property type="component" value="Unassembled WGS sequence"/>
</dbReference>
<proteinExistence type="predicted"/>
<dbReference type="RefSeq" id="WP_133228248.1">
    <property type="nucleotide sequence ID" value="NZ_SMRT01000004.1"/>
</dbReference>
<dbReference type="InterPro" id="IPR007627">
    <property type="entry name" value="RNA_pol_sigma70_r2"/>
</dbReference>
<dbReference type="PANTHER" id="PTHR30173">
    <property type="entry name" value="SIGMA 19 FACTOR"/>
    <property type="match status" value="1"/>
</dbReference>
<dbReference type="InterPro" id="IPR013324">
    <property type="entry name" value="RNA_pol_sigma_r3/r4-like"/>
</dbReference>
<dbReference type="InterPro" id="IPR014284">
    <property type="entry name" value="RNA_pol_sigma-70_dom"/>
</dbReference>
<dbReference type="Pfam" id="PF04542">
    <property type="entry name" value="Sigma70_r2"/>
    <property type="match status" value="1"/>
</dbReference>
<evidence type="ECO:0000313" key="4">
    <source>
        <dbReference type="EMBL" id="TDF98287.1"/>
    </source>
</evidence>
<dbReference type="InterPro" id="IPR036388">
    <property type="entry name" value="WH-like_DNA-bd_sf"/>
</dbReference>
<dbReference type="GO" id="GO:0016987">
    <property type="term" value="F:sigma factor activity"/>
    <property type="evidence" value="ECO:0007669"/>
    <property type="project" value="InterPro"/>
</dbReference>
<organism evidence="4 5">
    <name type="scientific">Paenibacillus piri</name>
    <dbReference type="NCBI Taxonomy" id="2547395"/>
    <lineage>
        <taxon>Bacteria</taxon>
        <taxon>Bacillati</taxon>
        <taxon>Bacillota</taxon>
        <taxon>Bacilli</taxon>
        <taxon>Bacillales</taxon>
        <taxon>Paenibacillaceae</taxon>
        <taxon>Paenibacillus</taxon>
    </lineage>
</organism>
<evidence type="ECO:0000256" key="1">
    <source>
        <dbReference type="ARBA" id="ARBA00011344"/>
    </source>
</evidence>
<dbReference type="Pfam" id="PF08281">
    <property type="entry name" value="Sigma70_r4_2"/>
    <property type="match status" value="1"/>
</dbReference>
<comment type="subunit">
    <text evidence="1">Interacts transiently with the RNA polymerase catalytic core formed by RpoA, RpoB, RpoC and RpoZ (2 alpha, 1 beta, 1 beta' and 1 omega subunit) to form the RNA polymerase holoenzyme that can initiate transcription.</text>
</comment>
<dbReference type="EMBL" id="SMRT01000004">
    <property type="protein sequence ID" value="TDF98287.1"/>
    <property type="molecule type" value="Genomic_DNA"/>
</dbReference>
<dbReference type="Gene3D" id="1.10.10.10">
    <property type="entry name" value="Winged helix-like DNA-binding domain superfamily/Winged helix DNA-binding domain"/>
    <property type="match status" value="1"/>
</dbReference>
<gene>
    <name evidence="4" type="ORF">E1757_12415</name>
</gene>
<dbReference type="InterPro" id="IPR014303">
    <property type="entry name" value="RNA_pol_sigma-70_ECF"/>
</dbReference>
<dbReference type="Gene3D" id="3.10.450.50">
    <property type="match status" value="1"/>
</dbReference>
<dbReference type="InterPro" id="IPR032710">
    <property type="entry name" value="NTF2-like_dom_sf"/>
</dbReference>
<dbReference type="PANTHER" id="PTHR30173:SF36">
    <property type="entry name" value="ECF RNA POLYMERASE SIGMA FACTOR SIGJ"/>
    <property type="match status" value="1"/>
</dbReference>
<sequence length="289" mass="32680">MELETMYTEYKPLLISIAYRMLGSLSDAEDMVQDVFVSMQRVQTETVDNVKAYLVKMTTNRCLNELSSSHKRREVYTGPWLPEPDIRENGDNPEERIVLEESVSYALLVLMQQFAPLERAVFLLKEVLGYSYKEIAATVDKSEANCRKIYSRVLPKINPQTPPPAEPGNKETVVRSFMQASRTGDFAPFIQLLTDEAVLTSDGGGKRRAAIFPIFGRERIRAFLEGLHKKAAMEDELRPVDINGEPGLLLYRDGHLHKAVCFGNDPRQPGIQAVYFILNPDKLTRAPQA</sequence>
<accession>A0A4R5KTQ5</accession>
<dbReference type="AlphaFoldDB" id="A0A4R5KTQ5"/>
<dbReference type="SUPFAM" id="SSF54427">
    <property type="entry name" value="NTF2-like"/>
    <property type="match status" value="1"/>
</dbReference>
<dbReference type="Gene3D" id="1.10.1740.10">
    <property type="match status" value="1"/>
</dbReference>
<dbReference type="GO" id="GO:0006352">
    <property type="term" value="P:DNA-templated transcription initiation"/>
    <property type="evidence" value="ECO:0007669"/>
    <property type="project" value="InterPro"/>
</dbReference>
<dbReference type="InterPro" id="IPR052704">
    <property type="entry name" value="ECF_Sigma-70_Domain"/>
</dbReference>
<protein>
    <submittedName>
        <fullName evidence="4">RNA polymerase sigma-70 factor</fullName>
    </submittedName>
</protein>
<comment type="caution">
    <text evidence="4">The sequence shown here is derived from an EMBL/GenBank/DDBJ whole genome shotgun (WGS) entry which is preliminary data.</text>
</comment>
<dbReference type="NCBIfam" id="NF007214">
    <property type="entry name" value="PRK09636.1"/>
    <property type="match status" value="1"/>
</dbReference>
<dbReference type="NCBIfam" id="TIGR02957">
    <property type="entry name" value="SigX4"/>
    <property type="match status" value="1"/>
</dbReference>
<dbReference type="InterPro" id="IPR013249">
    <property type="entry name" value="RNA_pol_sigma70_r4_t2"/>
</dbReference>
<dbReference type="NCBIfam" id="TIGR02937">
    <property type="entry name" value="sigma70-ECF"/>
    <property type="match status" value="1"/>
</dbReference>